<dbReference type="AlphaFoldDB" id="A0ABD3F4R7"/>
<gene>
    <name evidence="2" type="ORF">V7S43_014622</name>
</gene>
<feature type="compositionally biased region" description="Low complexity" evidence="1">
    <location>
        <begin position="1"/>
        <end position="22"/>
    </location>
</feature>
<feature type="region of interest" description="Disordered" evidence="1">
    <location>
        <begin position="1"/>
        <end position="103"/>
    </location>
</feature>
<evidence type="ECO:0000313" key="2">
    <source>
        <dbReference type="EMBL" id="KAL3660474.1"/>
    </source>
</evidence>
<accession>A0ABD3F4R7</accession>
<evidence type="ECO:0000256" key="1">
    <source>
        <dbReference type="SAM" id="MobiDB-lite"/>
    </source>
</evidence>
<dbReference type="EMBL" id="JBIMZQ010000041">
    <property type="protein sequence ID" value="KAL3660474.1"/>
    <property type="molecule type" value="Genomic_DNA"/>
</dbReference>
<comment type="caution">
    <text evidence="2">The sequence shown here is derived from an EMBL/GenBank/DDBJ whole genome shotgun (WGS) entry which is preliminary data.</text>
</comment>
<feature type="compositionally biased region" description="Low complexity" evidence="1">
    <location>
        <begin position="75"/>
        <end position="85"/>
    </location>
</feature>
<dbReference type="Proteomes" id="UP001632037">
    <property type="component" value="Unassembled WGS sequence"/>
</dbReference>
<organism evidence="2 3">
    <name type="scientific">Phytophthora oleae</name>
    <dbReference type="NCBI Taxonomy" id="2107226"/>
    <lineage>
        <taxon>Eukaryota</taxon>
        <taxon>Sar</taxon>
        <taxon>Stramenopiles</taxon>
        <taxon>Oomycota</taxon>
        <taxon>Peronosporomycetes</taxon>
        <taxon>Peronosporales</taxon>
        <taxon>Peronosporaceae</taxon>
        <taxon>Phytophthora</taxon>
    </lineage>
</organism>
<feature type="compositionally biased region" description="Basic and acidic residues" evidence="1">
    <location>
        <begin position="52"/>
        <end position="67"/>
    </location>
</feature>
<proteinExistence type="predicted"/>
<keyword evidence="3" id="KW-1185">Reference proteome</keyword>
<evidence type="ECO:0000313" key="3">
    <source>
        <dbReference type="Proteomes" id="UP001632037"/>
    </source>
</evidence>
<protein>
    <submittedName>
        <fullName evidence="2">Uncharacterized protein</fullName>
    </submittedName>
</protein>
<sequence>MSFDGDASACDAASDSSEDFSGPVTRQRTAQRRRPCSTESDALFSSSEEEERSPHAEETRDHDFHNSDEDDDSDANASSSSSRSFVSRTRPDLVESPSPKAALKTTKVMTAVMPAVRAL</sequence>
<reference evidence="2 3" key="1">
    <citation type="submission" date="2024-09" db="EMBL/GenBank/DDBJ databases">
        <title>Genome sequencing and assembly of Phytophthora oleae, isolate VK10A, causative agent of rot of olive drupes.</title>
        <authorList>
            <person name="Conti Taguali S."/>
            <person name="Riolo M."/>
            <person name="La Spada F."/>
            <person name="Cacciola S.O."/>
            <person name="Dionisio G."/>
        </authorList>
    </citation>
    <scope>NUCLEOTIDE SEQUENCE [LARGE SCALE GENOMIC DNA]</scope>
    <source>
        <strain evidence="2 3">VK10A</strain>
    </source>
</reference>
<name>A0ABD3F4R7_9STRA</name>